<feature type="domain" description="Reverse transcriptase RNase H-like" evidence="8">
    <location>
        <begin position="312"/>
        <end position="415"/>
    </location>
</feature>
<dbReference type="Proteomes" id="UP000326396">
    <property type="component" value="Linkage Group LG9"/>
</dbReference>
<dbReference type="PANTHER" id="PTHR37984">
    <property type="entry name" value="PROTEIN CBG26694"/>
    <property type="match status" value="1"/>
</dbReference>
<evidence type="ECO:0000256" key="6">
    <source>
        <dbReference type="ARBA" id="ARBA00022918"/>
    </source>
</evidence>
<dbReference type="GO" id="GO:0003964">
    <property type="term" value="F:RNA-directed DNA polymerase activity"/>
    <property type="evidence" value="ECO:0007669"/>
    <property type="project" value="UniProtKB-KW"/>
</dbReference>
<evidence type="ECO:0000256" key="3">
    <source>
        <dbReference type="ARBA" id="ARBA00022722"/>
    </source>
</evidence>
<organism evidence="9 10">
    <name type="scientific">Mikania micrantha</name>
    <name type="common">bitter vine</name>
    <dbReference type="NCBI Taxonomy" id="192012"/>
    <lineage>
        <taxon>Eukaryota</taxon>
        <taxon>Viridiplantae</taxon>
        <taxon>Streptophyta</taxon>
        <taxon>Embryophyta</taxon>
        <taxon>Tracheophyta</taxon>
        <taxon>Spermatophyta</taxon>
        <taxon>Magnoliopsida</taxon>
        <taxon>eudicotyledons</taxon>
        <taxon>Gunneridae</taxon>
        <taxon>Pentapetalae</taxon>
        <taxon>asterids</taxon>
        <taxon>campanulids</taxon>
        <taxon>Asterales</taxon>
        <taxon>Asteraceae</taxon>
        <taxon>Asteroideae</taxon>
        <taxon>Heliantheae alliance</taxon>
        <taxon>Eupatorieae</taxon>
        <taxon>Mikania</taxon>
    </lineage>
</organism>
<keyword evidence="4" id="KW-0255">Endonuclease</keyword>
<accession>A0A5N6LLZ5</accession>
<keyword evidence="1" id="KW-0808">Transferase</keyword>
<evidence type="ECO:0000256" key="2">
    <source>
        <dbReference type="ARBA" id="ARBA00022695"/>
    </source>
</evidence>
<keyword evidence="2" id="KW-0548">Nucleotidyltransferase</keyword>
<feature type="domain" description="Reverse transcriptase" evidence="7">
    <location>
        <begin position="92"/>
        <end position="237"/>
    </location>
</feature>
<evidence type="ECO:0000259" key="8">
    <source>
        <dbReference type="Pfam" id="PF17917"/>
    </source>
</evidence>
<dbReference type="CDD" id="cd09274">
    <property type="entry name" value="RNase_HI_RT_Ty3"/>
    <property type="match status" value="1"/>
</dbReference>
<evidence type="ECO:0000256" key="1">
    <source>
        <dbReference type="ARBA" id="ARBA00022679"/>
    </source>
</evidence>
<evidence type="ECO:0000313" key="10">
    <source>
        <dbReference type="Proteomes" id="UP000326396"/>
    </source>
</evidence>
<dbReference type="OrthoDB" id="1223163at2759"/>
<evidence type="ECO:0008006" key="11">
    <source>
        <dbReference type="Google" id="ProtNLM"/>
    </source>
</evidence>
<sequence>MDCCMDYISGVDLLGDQDLGDRDVRDEVVGDEGHAAAIEAYLDYIPGSLASEPHVYPIMFEVETLTEVEKSRLISVRKEHKQAIAWKLMDIKDYRKLNDATRKDHFPLPFIDQMLERFSGQQFYCFLNGFSGYFHILIAPEDQEKTTFTCPYGTFAYRRMPFGLCDAPATFQRCMVAIFQDMIETSIDVFMDDFSVFGSSFDQCLTNLEMMLRRCVETNLMLNWKKCHFMVDKDKIETISKLPPPTSVKAVHSFLGHAGFYRRFIKDFSKITRPITRLLEKDVEFVFDDECLRDFEYLKERLVSAPILIAPDWSRPFELMCDASDFAVGAVLGQRMDKHFHPIYYASKTLYAAQENYTTTEKELLAVVYAFDKFRSYLILSKTVVYADHAALCYLLAIKDAKPRLIRWILLLSEFDIEIKDGRELRM</sequence>
<evidence type="ECO:0000313" key="9">
    <source>
        <dbReference type="EMBL" id="KAD2393194.1"/>
    </source>
</evidence>
<proteinExistence type="predicted"/>
<evidence type="ECO:0000256" key="4">
    <source>
        <dbReference type="ARBA" id="ARBA00022759"/>
    </source>
</evidence>
<dbReference type="Pfam" id="PF17917">
    <property type="entry name" value="RT_RNaseH"/>
    <property type="match status" value="1"/>
</dbReference>
<dbReference type="InterPro" id="IPR050951">
    <property type="entry name" value="Retrovirus_Pol_polyprotein"/>
</dbReference>
<reference evidence="9 10" key="1">
    <citation type="submission" date="2019-05" db="EMBL/GenBank/DDBJ databases">
        <title>Mikania micrantha, genome provides insights into the molecular mechanism of rapid growth.</title>
        <authorList>
            <person name="Liu B."/>
        </authorList>
    </citation>
    <scope>NUCLEOTIDE SEQUENCE [LARGE SCALE GENOMIC DNA]</scope>
    <source>
        <strain evidence="9">NLD-2019</strain>
        <tissue evidence="9">Leaf</tissue>
    </source>
</reference>
<dbReference type="GO" id="GO:0016787">
    <property type="term" value="F:hydrolase activity"/>
    <property type="evidence" value="ECO:0007669"/>
    <property type="project" value="UniProtKB-KW"/>
</dbReference>
<dbReference type="PANTHER" id="PTHR37984:SF5">
    <property type="entry name" value="PROTEIN NYNRIN-LIKE"/>
    <property type="match status" value="1"/>
</dbReference>
<keyword evidence="3" id="KW-0540">Nuclease</keyword>
<dbReference type="GO" id="GO:0004519">
    <property type="term" value="F:endonuclease activity"/>
    <property type="evidence" value="ECO:0007669"/>
    <property type="project" value="UniProtKB-KW"/>
</dbReference>
<protein>
    <recommendedName>
        <fullName evidence="11">Reverse transcriptase domain-containing protein</fullName>
    </recommendedName>
</protein>
<dbReference type="SUPFAM" id="SSF56672">
    <property type="entry name" value="DNA/RNA polymerases"/>
    <property type="match status" value="1"/>
</dbReference>
<keyword evidence="5" id="KW-0378">Hydrolase</keyword>
<dbReference type="InterPro" id="IPR000477">
    <property type="entry name" value="RT_dom"/>
</dbReference>
<evidence type="ECO:0000256" key="5">
    <source>
        <dbReference type="ARBA" id="ARBA00022801"/>
    </source>
</evidence>
<keyword evidence="10" id="KW-1185">Reference proteome</keyword>
<dbReference type="EMBL" id="SZYD01000019">
    <property type="protein sequence ID" value="KAD2393194.1"/>
    <property type="molecule type" value="Genomic_DNA"/>
</dbReference>
<dbReference type="Gene3D" id="3.30.70.270">
    <property type="match status" value="2"/>
</dbReference>
<gene>
    <name evidence="9" type="ORF">E3N88_40171</name>
</gene>
<dbReference type="Pfam" id="PF00078">
    <property type="entry name" value="RVT_1"/>
    <property type="match status" value="1"/>
</dbReference>
<dbReference type="InterPro" id="IPR043502">
    <property type="entry name" value="DNA/RNA_pol_sf"/>
</dbReference>
<name>A0A5N6LLZ5_9ASTR</name>
<evidence type="ECO:0000259" key="7">
    <source>
        <dbReference type="Pfam" id="PF00078"/>
    </source>
</evidence>
<keyword evidence="6" id="KW-0695">RNA-directed DNA polymerase</keyword>
<dbReference type="CDD" id="cd01647">
    <property type="entry name" value="RT_LTR"/>
    <property type="match status" value="1"/>
</dbReference>
<comment type="caution">
    <text evidence="9">The sequence shown here is derived from an EMBL/GenBank/DDBJ whole genome shotgun (WGS) entry which is preliminary data.</text>
</comment>
<dbReference type="FunFam" id="3.10.20.370:FF:000001">
    <property type="entry name" value="Retrovirus-related Pol polyprotein from transposon 17.6-like protein"/>
    <property type="match status" value="1"/>
</dbReference>
<dbReference type="InterPro" id="IPR041373">
    <property type="entry name" value="RT_RNaseH"/>
</dbReference>
<dbReference type="FunFam" id="3.30.70.270:FF:000026">
    <property type="entry name" value="Transposon Ty3-G Gag-Pol polyprotein"/>
    <property type="match status" value="1"/>
</dbReference>
<dbReference type="InterPro" id="IPR043128">
    <property type="entry name" value="Rev_trsase/Diguanyl_cyclase"/>
</dbReference>
<dbReference type="AlphaFoldDB" id="A0A5N6LLZ5"/>